<sequence>MYKLGVTAMVLTFCILLSAIYILFVSDLHMTLYWTMFWHFTLMLTGLAFKISYVLVLTAEHRAKDLCLEV</sequence>
<evidence type="ECO:0000313" key="2">
    <source>
        <dbReference type="EMBL" id="MCI2285697.1"/>
    </source>
</evidence>
<organism evidence="2 3">
    <name type="scientific">Colwellia maritima</name>
    <dbReference type="NCBI Taxonomy" id="2912588"/>
    <lineage>
        <taxon>Bacteria</taxon>
        <taxon>Pseudomonadati</taxon>
        <taxon>Pseudomonadota</taxon>
        <taxon>Gammaproteobacteria</taxon>
        <taxon>Alteromonadales</taxon>
        <taxon>Colwelliaceae</taxon>
        <taxon>Colwellia</taxon>
    </lineage>
</organism>
<dbReference type="RefSeq" id="WP_242288578.1">
    <property type="nucleotide sequence ID" value="NZ_JAKKSL010000006.1"/>
</dbReference>
<keyword evidence="3" id="KW-1185">Reference proteome</keyword>
<keyword evidence="1" id="KW-0472">Membrane</keyword>
<feature type="transmembrane region" description="Helical" evidence="1">
    <location>
        <begin position="36"/>
        <end position="56"/>
    </location>
</feature>
<keyword evidence="1" id="KW-1133">Transmembrane helix</keyword>
<name>A0ABS9X646_9GAMM</name>
<dbReference type="Proteomes" id="UP001139646">
    <property type="component" value="Unassembled WGS sequence"/>
</dbReference>
<gene>
    <name evidence="2" type="ORF">L3081_22840</name>
</gene>
<keyword evidence="1" id="KW-0812">Transmembrane</keyword>
<dbReference type="EMBL" id="JAKKSL010000006">
    <property type="protein sequence ID" value="MCI2285697.1"/>
    <property type="molecule type" value="Genomic_DNA"/>
</dbReference>
<proteinExistence type="predicted"/>
<evidence type="ECO:0000256" key="1">
    <source>
        <dbReference type="SAM" id="Phobius"/>
    </source>
</evidence>
<evidence type="ECO:0000313" key="3">
    <source>
        <dbReference type="Proteomes" id="UP001139646"/>
    </source>
</evidence>
<reference evidence="2" key="1">
    <citation type="submission" date="2022-01" db="EMBL/GenBank/DDBJ databases">
        <title>Colwellia maritima, isolated from seawater.</title>
        <authorList>
            <person name="Kristyanto S."/>
            <person name="Jung J."/>
            <person name="Jeon C.O."/>
        </authorList>
    </citation>
    <scope>NUCLEOTIDE SEQUENCE</scope>
    <source>
        <strain evidence="2">MSW7</strain>
    </source>
</reference>
<protein>
    <submittedName>
        <fullName evidence="2">Uncharacterized protein</fullName>
    </submittedName>
</protein>
<feature type="transmembrane region" description="Helical" evidence="1">
    <location>
        <begin position="7"/>
        <end position="24"/>
    </location>
</feature>
<accession>A0ABS9X646</accession>
<comment type="caution">
    <text evidence="2">The sequence shown here is derived from an EMBL/GenBank/DDBJ whole genome shotgun (WGS) entry which is preliminary data.</text>
</comment>